<dbReference type="AlphaFoldDB" id="A0A212CWN2"/>
<accession>A0A212CWN2</accession>
<evidence type="ECO:0000313" key="1">
    <source>
        <dbReference type="EMBL" id="OWK10385.1"/>
    </source>
</evidence>
<feature type="non-terminal residue" evidence="1">
    <location>
        <position position="170"/>
    </location>
</feature>
<evidence type="ECO:0000313" key="2">
    <source>
        <dbReference type="Proteomes" id="UP000242450"/>
    </source>
</evidence>
<protein>
    <submittedName>
        <fullName evidence="1">FNBP1</fullName>
    </submittedName>
</protein>
<organism evidence="1 2">
    <name type="scientific">Cervus elaphus hippelaphus</name>
    <name type="common">European red deer</name>
    <dbReference type="NCBI Taxonomy" id="46360"/>
    <lineage>
        <taxon>Eukaryota</taxon>
        <taxon>Metazoa</taxon>
        <taxon>Chordata</taxon>
        <taxon>Craniata</taxon>
        <taxon>Vertebrata</taxon>
        <taxon>Euteleostomi</taxon>
        <taxon>Mammalia</taxon>
        <taxon>Eutheria</taxon>
        <taxon>Laurasiatheria</taxon>
        <taxon>Artiodactyla</taxon>
        <taxon>Ruminantia</taxon>
        <taxon>Pecora</taxon>
        <taxon>Cervidae</taxon>
        <taxon>Cervinae</taxon>
        <taxon>Cervus</taxon>
    </lineage>
</organism>
<dbReference type="OrthoDB" id="10608279at2759"/>
<keyword evidence="2" id="KW-1185">Reference proteome</keyword>
<dbReference type="Proteomes" id="UP000242450">
    <property type="component" value="Chromosome 11"/>
</dbReference>
<name>A0A212CWN2_CEREH</name>
<gene>
    <name evidence="1" type="ORF">Celaphus_00005768</name>
</gene>
<reference evidence="1 2" key="1">
    <citation type="journal article" date="2018" name="Mol. Genet. Genomics">
        <title>The red deer Cervus elaphus genome CerEla1.0: sequencing, annotating, genes, and chromosomes.</title>
        <authorList>
            <person name="Bana N.A."/>
            <person name="Nyiri A."/>
            <person name="Nagy J."/>
            <person name="Frank K."/>
            <person name="Nagy T."/>
            <person name="Steger V."/>
            <person name="Schiller M."/>
            <person name="Lakatos P."/>
            <person name="Sugar L."/>
            <person name="Horn P."/>
            <person name="Barta E."/>
            <person name="Orosz L."/>
        </authorList>
    </citation>
    <scope>NUCLEOTIDE SEQUENCE [LARGE SCALE GENOMIC DNA]</scope>
    <source>
        <strain evidence="1">Hungarian</strain>
    </source>
</reference>
<proteinExistence type="predicted"/>
<comment type="caution">
    <text evidence="1">The sequence shown here is derived from an EMBL/GenBank/DDBJ whole genome shotgun (WGS) entry which is preliminary data.</text>
</comment>
<sequence>MNITILIYPYTYPHISIFTYLSENTRDGGKKDSENQKISEDMQRLINRQSQSIREKLYKVSELNKEIQMEMDRRDGLTKMKSLTTEWNAHKPQFQITVPKTGGTQTPVTQRSKVRRVRARFGHGPGLAMNFDRNLFSLQGLVKLYVLQAQNEGILSVIEVETLYVIEEMK</sequence>
<dbReference type="EMBL" id="MKHE01000011">
    <property type="protein sequence ID" value="OWK10385.1"/>
    <property type="molecule type" value="Genomic_DNA"/>
</dbReference>